<evidence type="ECO:0000256" key="1">
    <source>
        <dbReference type="SAM" id="MobiDB-lite"/>
    </source>
</evidence>
<accession>A0ABD1A2N8</accession>
<proteinExistence type="predicted"/>
<reference evidence="2 3" key="1">
    <citation type="submission" date="2024-04" db="EMBL/GenBank/DDBJ databases">
        <title>Genome assembly C_amara_ONT_v2.</title>
        <authorList>
            <person name="Yant L."/>
            <person name="Moore C."/>
            <person name="Slenker M."/>
        </authorList>
    </citation>
    <scope>NUCLEOTIDE SEQUENCE [LARGE SCALE GENOMIC DNA]</scope>
    <source>
        <tissue evidence="2">Leaf</tissue>
    </source>
</reference>
<comment type="caution">
    <text evidence="2">The sequence shown here is derived from an EMBL/GenBank/DDBJ whole genome shotgun (WGS) entry which is preliminary data.</text>
</comment>
<feature type="compositionally biased region" description="Polar residues" evidence="1">
    <location>
        <begin position="123"/>
        <end position="176"/>
    </location>
</feature>
<dbReference type="AlphaFoldDB" id="A0ABD1A2N8"/>
<gene>
    <name evidence="2" type="ORF">V5N11_018550</name>
</gene>
<dbReference type="Proteomes" id="UP001558713">
    <property type="component" value="Unassembled WGS sequence"/>
</dbReference>
<feature type="region of interest" description="Disordered" evidence="1">
    <location>
        <begin position="123"/>
        <end position="191"/>
    </location>
</feature>
<dbReference type="EMBL" id="JBANAX010000798">
    <property type="protein sequence ID" value="KAL1193096.1"/>
    <property type="molecule type" value="Genomic_DNA"/>
</dbReference>
<evidence type="ECO:0000313" key="3">
    <source>
        <dbReference type="Proteomes" id="UP001558713"/>
    </source>
</evidence>
<keyword evidence="3" id="KW-1185">Reference proteome</keyword>
<sequence>MAGFREFQRQSFSQLRSGAFDQDDFDEFTMARQIFEAMEVTKFSDFWCKCMHQLQEDRFWRKYFIDKIESSNEDKLQFLEALTGCTRHGETCEKRLGSRQHYGSPSSSGVLLGSSSFDGNNLWGQTSHGQWGHGFQQSGLPPNAQQWGTPPNAQQWGTPPNAQQWGIPPNAQQWGTPPNAHQWGTPPNAQQ</sequence>
<evidence type="ECO:0000313" key="2">
    <source>
        <dbReference type="EMBL" id="KAL1193096.1"/>
    </source>
</evidence>
<organism evidence="2 3">
    <name type="scientific">Cardamine amara subsp. amara</name>
    <dbReference type="NCBI Taxonomy" id="228776"/>
    <lineage>
        <taxon>Eukaryota</taxon>
        <taxon>Viridiplantae</taxon>
        <taxon>Streptophyta</taxon>
        <taxon>Embryophyta</taxon>
        <taxon>Tracheophyta</taxon>
        <taxon>Spermatophyta</taxon>
        <taxon>Magnoliopsida</taxon>
        <taxon>eudicotyledons</taxon>
        <taxon>Gunneridae</taxon>
        <taxon>Pentapetalae</taxon>
        <taxon>rosids</taxon>
        <taxon>malvids</taxon>
        <taxon>Brassicales</taxon>
        <taxon>Brassicaceae</taxon>
        <taxon>Cardamineae</taxon>
        <taxon>Cardamine</taxon>
    </lineage>
</organism>
<name>A0ABD1A2N8_CARAN</name>
<protein>
    <submittedName>
        <fullName evidence="2">Uncharacterized protein</fullName>
    </submittedName>
</protein>